<dbReference type="AlphaFoldDB" id="A0A016ULP2"/>
<protein>
    <submittedName>
        <fullName evidence="2">Uncharacterized protein</fullName>
    </submittedName>
</protein>
<dbReference type="EMBL" id="JARK01001373">
    <property type="protein sequence ID" value="EYC15438.1"/>
    <property type="molecule type" value="Genomic_DNA"/>
</dbReference>
<proteinExistence type="predicted"/>
<evidence type="ECO:0000313" key="3">
    <source>
        <dbReference type="Proteomes" id="UP000024635"/>
    </source>
</evidence>
<reference evidence="3" key="1">
    <citation type="journal article" date="2015" name="Nat. Genet.">
        <title>The genome and transcriptome of the zoonotic hookworm Ancylostoma ceylanicum identify infection-specific gene families.</title>
        <authorList>
            <person name="Schwarz E.M."/>
            <person name="Hu Y."/>
            <person name="Antoshechkin I."/>
            <person name="Miller M.M."/>
            <person name="Sternberg P.W."/>
            <person name="Aroian R.V."/>
        </authorList>
    </citation>
    <scope>NUCLEOTIDE SEQUENCE</scope>
    <source>
        <strain evidence="3">HY135</strain>
    </source>
</reference>
<dbReference type="Proteomes" id="UP000024635">
    <property type="component" value="Unassembled WGS sequence"/>
</dbReference>
<name>A0A016ULP2_9BILA</name>
<evidence type="ECO:0000256" key="1">
    <source>
        <dbReference type="SAM" id="MobiDB-lite"/>
    </source>
</evidence>
<accession>A0A016ULP2</accession>
<comment type="caution">
    <text evidence="2">The sequence shown here is derived from an EMBL/GenBank/DDBJ whole genome shotgun (WGS) entry which is preliminary data.</text>
</comment>
<sequence length="73" mass="8152">MPLGTRGSPRAPGYGKCGHGRPRTTKKWIYNTALRCALNISGRMQTSSPRAYAIEAAPYIKQLRTLRSTWENS</sequence>
<keyword evidence="3" id="KW-1185">Reference proteome</keyword>
<organism evidence="2 3">
    <name type="scientific">Ancylostoma ceylanicum</name>
    <dbReference type="NCBI Taxonomy" id="53326"/>
    <lineage>
        <taxon>Eukaryota</taxon>
        <taxon>Metazoa</taxon>
        <taxon>Ecdysozoa</taxon>
        <taxon>Nematoda</taxon>
        <taxon>Chromadorea</taxon>
        <taxon>Rhabditida</taxon>
        <taxon>Rhabditina</taxon>
        <taxon>Rhabditomorpha</taxon>
        <taxon>Strongyloidea</taxon>
        <taxon>Ancylostomatidae</taxon>
        <taxon>Ancylostomatinae</taxon>
        <taxon>Ancylostoma</taxon>
    </lineage>
</organism>
<evidence type="ECO:0000313" key="2">
    <source>
        <dbReference type="EMBL" id="EYC15438.1"/>
    </source>
</evidence>
<feature type="region of interest" description="Disordered" evidence="1">
    <location>
        <begin position="1"/>
        <end position="20"/>
    </location>
</feature>
<gene>
    <name evidence="2" type="primary">Acey_s0037.g3524</name>
    <name evidence="2" type="ORF">Y032_0037g3524</name>
</gene>